<gene>
    <name evidence="1" type="ORF">MERR_LOCUS5593</name>
</gene>
<reference evidence="1" key="1">
    <citation type="submission" date="2020-01" db="EMBL/GenBank/DDBJ databases">
        <authorList>
            <person name="Mishra B."/>
        </authorList>
    </citation>
    <scope>NUCLEOTIDE SEQUENCE [LARGE SCALE GENOMIC DNA]</scope>
</reference>
<comment type="caution">
    <text evidence="1">The sequence shown here is derived from an EMBL/GenBank/DDBJ whole genome shotgun (WGS) entry which is preliminary data.</text>
</comment>
<accession>A0A6D2HPZ8</accession>
<keyword evidence="2" id="KW-1185">Reference proteome</keyword>
<dbReference type="EMBL" id="CACVBM020000377">
    <property type="protein sequence ID" value="CAA7018358.1"/>
    <property type="molecule type" value="Genomic_DNA"/>
</dbReference>
<name>A0A6D2HPZ8_9BRAS</name>
<organism evidence="1 2">
    <name type="scientific">Microthlaspi erraticum</name>
    <dbReference type="NCBI Taxonomy" id="1685480"/>
    <lineage>
        <taxon>Eukaryota</taxon>
        <taxon>Viridiplantae</taxon>
        <taxon>Streptophyta</taxon>
        <taxon>Embryophyta</taxon>
        <taxon>Tracheophyta</taxon>
        <taxon>Spermatophyta</taxon>
        <taxon>Magnoliopsida</taxon>
        <taxon>eudicotyledons</taxon>
        <taxon>Gunneridae</taxon>
        <taxon>Pentapetalae</taxon>
        <taxon>rosids</taxon>
        <taxon>malvids</taxon>
        <taxon>Brassicales</taxon>
        <taxon>Brassicaceae</taxon>
        <taxon>Coluteocarpeae</taxon>
        <taxon>Microthlaspi</taxon>
    </lineage>
</organism>
<protein>
    <submittedName>
        <fullName evidence="1">Uncharacterized protein</fullName>
    </submittedName>
</protein>
<dbReference type="OrthoDB" id="1925340at2759"/>
<proteinExistence type="predicted"/>
<dbReference type="AlphaFoldDB" id="A0A6D2HPZ8"/>
<evidence type="ECO:0000313" key="1">
    <source>
        <dbReference type="EMBL" id="CAA7018358.1"/>
    </source>
</evidence>
<dbReference type="Proteomes" id="UP000467841">
    <property type="component" value="Unassembled WGS sequence"/>
</dbReference>
<dbReference type="InterPro" id="IPR027902">
    <property type="entry name" value="DUF4487"/>
</dbReference>
<dbReference type="PANTHER" id="PTHR36702:SF1">
    <property type="entry name" value="HOLLIDAY JUNCTION RESOLVASE"/>
    <property type="match status" value="1"/>
</dbReference>
<evidence type="ECO:0000313" key="2">
    <source>
        <dbReference type="Proteomes" id="UP000467841"/>
    </source>
</evidence>
<sequence>MLAARDGGNLVTILNTSWKGVITLLQIDKQILVSKVDIGDIILKLISLIKEPLRFAAEAWSCSVKENHSAFKVLLSQQTHVKSAGEVMTDLLEKTTVDLLSALLNSGETRQEFRLTLLESLFVDAHCFISNHSVMRHSSELGEDANFAITTKLQWLLDAEVYSSVLSSQLPVAMVLGRQSSGNDFSQSKPL</sequence>
<dbReference type="Pfam" id="PF14868">
    <property type="entry name" value="DUF4487"/>
    <property type="match status" value="2"/>
</dbReference>
<dbReference type="PANTHER" id="PTHR36702">
    <property type="entry name" value="HOLLIDAY JUNCTION RESOLVASE"/>
    <property type="match status" value="1"/>
</dbReference>